<dbReference type="GO" id="GO:0016810">
    <property type="term" value="F:hydrolase activity, acting on carbon-nitrogen (but not peptide) bonds"/>
    <property type="evidence" value="ECO:0007669"/>
    <property type="project" value="InterPro"/>
</dbReference>
<sequence length="262" mass="28145">MKCYLGICLAFGFLGCSGSLVRDSCISDAPGMQDTLITGQQLAANEVVFTVMGPVNDTALAISDVLVSEGIEGAFFVSGESILDRPSSILATIFNQGHRIANGSYSDQSLLSSKSPIVEVRQTDYLITPFTRNNIYLFRPPNLEFDQRLASQLNQAGLVKYVGPIGNDHATQSDIDCWSNDLDSSSCADEIFNTVASQDRGILQIHSSDNRALALSQSLVTLFKDSGYSFVSIDQVPDISSALQANGATVGDTEVTNCNDYD</sequence>
<dbReference type="PANTHER" id="PTHR10587">
    <property type="entry name" value="GLYCOSYL TRANSFERASE-RELATED"/>
    <property type="match status" value="1"/>
</dbReference>
<dbReference type="SUPFAM" id="SSF88713">
    <property type="entry name" value="Glycoside hydrolase/deacetylase"/>
    <property type="match status" value="1"/>
</dbReference>
<dbReference type="Proteomes" id="UP000192907">
    <property type="component" value="Unassembled WGS sequence"/>
</dbReference>
<feature type="domain" description="NodB homology" evidence="1">
    <location>
        <begin position="54"/>
        <end position="158"/>
    </location>
</feature>
<dbReference type="GO" id="GO:0005975">
    <property type="term" value="P:carbohydrate metabolic process"/>
    <property type="evidence" value="ECO:0007669"/>
    <property type="project" value="InterPro"/>
</dbReference>
<accession>A0A1Y6BQH3</accession>
<organism evidence="2 3">
    <name type="scientific">Pseudobacteriovorax antillogorgiicola</name>
    <dbReference type="NCBI Taxonomy" id="1513793"/>
    <lineage>
        <taxon>Bacteria</taxon>
        <taxon>Pseudomonadati</taxon>
        <taxon>Bdellovibrionota</taxon>
        <taxon>Oligoflexia</taxon>
        <taxon>Oligoflexales</taxon>
        <taxon>Pseudobacteriovoracaceae</taxon>
        <taxon>Pseudobacteriovorax</taxon>
    </lineage>
</organism>
<dbReference type="RefSeq" id="WP_132317285.1">
    <property type="nucleotide sequence ID" value="NZ_FWZT01000005.1"/>
</dbReference>
<gene>
    <name evidence="2" type="ORF">SAMN06296036_105213</name>
</gene>
<dbReference type="CDD" id="cd10917">
    <property type="entry name" value="CE4_NodB_like_6s_7s"/>
    <property type="match status" value="1"/>
</dbReference>
<dbReference type="Pfam" id="PF01522">
    <property type="entry name" value="Polysacc_deac_1"/>
    <property type="match status" value="1"/>
</dbReference>
<reference evidence="3" key="1">
    <citation type="submission" date="2017-04" db="EMBL/GenBank/DDBJ databases">
        <authorList>
            <person name="Varghese N."/>
            <person name="Submissions S."/>
        </authorList>
    </citation>
    <scope>NUCLEOTIDE SEQUENCE [LARGE SCALE GENOMIC DNA]</scope>
    <source>
        <strain evidence="3">RKEM611</strain>
    </source>
</reference>
<dbReference type="InterPro" id="IPR011330">
    <property type="entry name" value="Glyco_hydro/deAcase_b/a-brl"/>
</dbReference>
<dbReference type="STRING" id="1513793.SAMN06296036_105213"/>
<protein>
    <submittedName>
        <fullName evidence="2">Polysaccharide deacetylase</fullName>
    </submittedName>
</protein>
<evidence type="ECO:0000259" key="1">
    <source>
        <dbReference type="Pfam" id="PF01522"/>
    </source>
</evidence>
<dbReference type="AlphaFoldDB" id="A0A1Y6BQH3"/>
<dbReference type="OrthoDB" id="3521160at2"/>
<name>A0A1Y6BQH3_9BACT</name>
<dbReference type="Gene3D" id="3.20.20.370">
    <property type="entry name" value="Glycoside hydrolase/deacetylase"/>
    <property type="match status" value="1"/>
</dbReference>
<proteinExistence type="predicted"/>
<keyword evidence="3" id="KW-1185">Reference proteome</keyword>
<dbReference type="InterPro" id="IPR002509">
    <property type="entry name" value="NODB_dom"/>
</dbReference>
<dbReference type="InterPro" id="IPR050248">
    <property type="entry name" value="Polysacc_deacetylase_ArnD"/>
</dbReference>
<dbReference type="PROSITE" id="PS51257">
    <property type="entry name" value="PROKAR_LIPOPROTEIN"/>
    <property type="match status" value="1"/>
</dbReference>
<evidence type="ECO:0000313" key="3">
    <source>
        <dbReference type="Proteomes" id="UP000192907"/>
    </source>
</evidence>
<dbReference type="EMBL" id="FWZT01000005">
    <property type="protein sequence ID" value="SMF13130.1"/>
    <property type="molecule type" value="Genomic_DNA"/>
</dbReference>
<evidence type="ECO:0000313" key="2">
    <source>
        <dbReference type="EMBL" id="SMF13130.1"/>
    </source>
</evidence>